<comment type="caution">
    <text evidence="1">The sequence shown here is derived from an EMBL/GenBank/DDBJ whole genome shotgun (WGS) entry which is preliminary data.</text>
</comment>
<evidence type="ECO:0000313" key="1">
    <source>
        <dbReference type="EMBL" id="CAG8490248.1"/>
    </source>
</evidence>
<gene>
    <name evidence="1" type="ORF">ACOLOM_LOCUS2349</name>
</gene>
<evidence type="ECO:0000313" key="2">
    <source>
        <dbReference type="Proteomes" id="UP000789525"/>
    </source>
</evidence>
<protein>
    <submittedName>
        <fullName evidence="1">17386_t:CDS:1</fullName>
    </submittedName>
</protein>
<proteinExistence type="predicted"/>
<organism evidence="1 2">
    <name type="scientific">Acaulospora colombiana</name>
    <dbReference type="NCBI Taxonomy" id="27376"/>
    <lineage>
        <taxon>Eukaryota</taxon>
        <taxon>Fungi</taxon>
        <taxon>Fungi incertae sedis</taxon>
        <taxon>Mucoromycota</taxon>
        <taxon>Glomeromycotina</taxon>
        <taxon>Glomeromycetes</taxon>
        <taxon>Diversisporales</taxon>
        <taxon>Acaulosporaceae</taxon>
        <taxon>Acaulospora</taxon>
    </lineage>
</organism>
<name>A0ACA9KSC1_9GLOM</name>
<sequence length="213" mass="23056">MSESNNAAISSPRSTAVQPSSPAHSDASSSSTKKDAEASASTEATTPLSNNGSTNGKPSKNKMKAEEDEKKRQLDALERNYRLDNLAFNHRDEILEQDIVSLSDPTQLISCAILKVTLIGHQVTVELKNDLAITGVLTSVDQFLNIKLDNIRVVDDAKYPHMVPMAVKNCFIRGSVVRYVQLPASAVDTALLQDAARREAQQPTTGGAHSMPR</sequence>
<dbReference type="Proteomes" id="UP000789525">
    <property type="component" value="Unassembled WGS sequence"/>
</dbReference>
<reference evidence="1" key="1">
    <citation type="submission" date="2021-06" db="EMBL/GenBank/DDBJ databases">
        <authorList>
            <person name="Kallberg Y."/>
            <person name="Tangrot J."/>
            <person name="Rosling A."/>
        </authorList>
    </citation>
    <scope>NUCLEOTIDE SEQUENCE</scope>
    <source>
        <strain evidence="1">CL356</strain>
    </source>
</reference>
<dbReference type="EMBL" id="CAJVPT010003001">
    <property type="protein sequence ID" value="CAG8490248.1"/>
    <property type="molecule type" value="Genomic_DNA"/>
</dbReference>
<accession>A0ACA9KSC1</accession>
<keyword evidence="2" id="KW-1185">Reference proteome</keyword>